<dbReference type="AlphaFoldDB" id="A0A2I6S8B6"/>
<feature type="binding site" evidence="8">
    <location>
        <position position="271"/>
    </location>
    <ligand>
        <name>N(2)-acetyl-L-ornithine</name>
        <dbReference type="ChEBI" id="CHEBI:57805"/>
    </ligand>
</feature>
<keyword evidence="2 8" id="KW-0055">Arginine biosynthesis</keyword>
<dbReference type="Proteomes" id="UP000242205">
    <property type="component" value="Chromosome"/>
</dbReference>
<evidence type="ECO:0000313" key="10">
    <source>
        <dbReference type="Proteomes" id="UP000242205"/>
    </source>
</evidence>
<dbReference type="Gene3D" id="3.40.640.10">
    <property type="entry name" value="Type I PLP-dependent aspartate aminotransferase-like (Major domain)"/>
    <property type="match status" value="1"/>
</dbReference>
<dbReference type="PIRSF" id="PIRSF000521">
    <property type="entry name" value="Transaminase_4ab_Lys_Orn"/>
    <property type="match status" value="1"/>
</dbReference>
<dbReference type="UniPathway" id="UPA00068">
    <property type="reaction ID" value="UER00109"/>
</dbReference>
<dbReference type="GO" id="GO:0030170">
    <property type="term" value="F:pyridoxal phosphate binding"/>
    <property type="evidence" value="ECO:0007669"/>
    <property type="project" value="InterPro"/>
</dbReference>
<comment type="pathway">
    <text evidence="1">Amine and polyamine biosynthesis; ectoine biosynthesis; L-ectoine from L-aspartate 4-semialdehyde: step 1/3.</text>
</comment>
<dbReference type="InterPro" id="IPR015421">
    <property type="entry name" value="PyrdxlP-dep_Trfase_major"/>
</dbReference>
<dbReference type="HAMAP" id="MF_01107">
    <property type="entry name" value="ArgD_aminotrans_3"/>
    <property type="match status" value="1"/>
</dbReference>
<dbReference type="EC" id="2.6.1.11" evidence="8"/>
<evidence type="ECO:0000256" key="2">
    <source>
        <dbReference type="ARBA" id="ARBA00022571"/>
    </source>
</evidence>
<dbReference type="GO" id="GO:0005737">
    <property type="term" value="C:cytoplasm"/>
    <property type="evidence" value="ECO:0007669"/>
    <property type="project" value="UniProtKB-SubCell"/>
</dbReference>
<evidence type="ECO:0000313" key="9">
    <source>
        <dbReference type="EMBL" id="AUN95504.1"/>
    </source>
</evidence>
<dbReference type="NCBIfam" id="NF002325">
    <property type="entry name" value="PRK01278.1"/>
    <property type="match status" value="1"/>
</dbReference>
<dbReference type="GO" id="GO:0042802">
    <property type="term" value="F:identical protein binding"/>
    <property type="evidence" value="ECO:0007669"/>
    <property type="project" value="TreeGrafter"/>
</dbReference>
<dbReference type="GO" id="GO:0006526">
    <property type="term" value="P:L-arginine biosynthetic process"/>
    <property type="evidence" value="ECO:0007669"/>
    <property type="project" value="UniProtKB-UniRule"/>
</dbReference>
<keyword evidence="5 8" id="KW-0808">Transferase</keyword>
<dbReference type="EMBL" id="CP025682">
    <property type="protein sequence ID" value="AUN95504.1"/>
    <property type="molecule type" value="Genomic_DNA"/>
</dbReference>
<dbReference type="InterPro" id="IPR005814">
    <property type="entry name" value="Aminotrans_3"/>
</dbReference>
<dbReference type="CDD" id="cd00610">
    <property type="entry name" value="OAT_like"/>
    <property type="match status" value="1"/>
</dbReference>
<keyword evidence="4 8" id="KW-0028">Amino-acid biosynthesis</keyword>
<dbReference type="InterPro" id="IPR004636">
    <property type="entry name" value="AcOrn/SuccOrn_fam"/>
</dbReference>
<gene>
    <name evidence="8" type="primary">argD</name>
    <name evidence="9" type="ORF">C0099_11545</name>
</gene>
<dbReference type="PROSITE" id="PS00600">
    <property type="entry name" value="AA_TRANSFER_CLASS_3"/>
    <property type="match status" value="1"/>
</dbReference>
<keyword evidence="10" id="KW-1185">Reference proteome</keyword>
<dbReference type="GO" id="GO:0045303">
    <property type="term" value="F:diaminobutyrate-2-oxoglutarate transaminase activity"/>
    <property type="evidence" value="ECO:0007669"/>
    <property type="project" value="UniProtKB-EC"/>
</dbReference>
<dbReference type="SUPFAM" id="SSF53383">
    <property type="entry name" value="PLP-dependent transferases"/>
    <property type="match status" value="1"/>
</dbReference>
<sequence length="391" mass="42070">MSHVMNTYARMPVAFTHGEGAWLFDETGKRYLDALSGIAVSTLGHNHPRLVRAIAGQAACVLHTSNLYRIPLQEELADRLAAMSGMDEVFFCNSGCEANEAAIKLARMYGHKREVANPTIIVMEGAFHGRTMATLSATGNRKSQAGFEPLVSGFVRVPYRDIDAIRKVAEHNPNIVAVFLEIIQGEGGINIADEAFQRELRTVCDEREWLLMCDEVQCGMGRTGKWFGFQHAGIAPDVITLAKGLGSGVPIGACISAGRAKGLFGPGNHGSTFGGNPLACAAALETLAVIDDEGLMGRAVEIGEFIRNGIAQGLEGVAGVRDIRGRGLMIGIELDRPCGVLVAQALEAGLLINVTSERVVRLLPPLTFGREEANALLERLVPLLRDFLRQN</sequence>
<dbReference type="RefSeq" id="WP_102247552.1">
    <property type="nucleotide sequence ID" value="NZ_CP025682.1"/>
</dbReference>
<dbReference type="Gene3D" id="3.90.1150.10">
    <property type="entry name" value="Aspartate Aminotransferase, domain 1"/>
    <property type="match status" value="1"/>
</dbReference>
<dbReference type="InterPro" id="IPR049704">
    <property type="entry name" value="Aminotrans_3_PPA_site"/>
</dbReference>
<dbReference type="KEGG" id="atw:C0099_11545"/>
<dbReference type="NCBIfam" id="TIGR00707">
    <property type="entry name" value="argD"/>
    <property type="match status" value="1"/>
</dbReference>
<dbReference type="InterPro" id="IPR050103">
    <property type="entry name" value="Class-III_PLP-dep_AT"/>
</dbReference>
<dbReference type="OrthoDB" id="3398487at2"/>
<feature type="modified residue" description="N6-(pyridoxal phosphate)lysine" evidence="8">
    <location>
        <position position="243"/>
    </location>
</feature>
<evidence type="ECO:0000256" key="1">
    <source>
        <dbReference type="ARBA" id="ARBA00004946"/>
    </source>
</evidence>
<accession>A0A2I6S8B6</accession>
<name>A0A2I6S8B6_9RHOO</name>
<feature type="binding site" evidence="8">
    <location>
        <position position="272"/>
    </location>
    <ligand>
        <name>pyridoxal 5'-phosphate</name>
        <dbReference type="ChEBI" id="CHEBI:597326"/>
    </ligand>
</feature>
<evidence type="ECO:0000256" key="8">
    <source>
        <dbReference type="HAMAP-Rule" id="MF_01107"/>
    </source>
</evidence>
<keyword evidence="6 8" id="KW-0663">Pyridoxal phosphate</keyword>
<comment type="caution">
    <text evidence="8">Lacks conserved residue(s) required for the propagation of feature annotation.</text>
</comment>
<proteinExistence type="inferred from homology"/>
<dbReference type="FunFam" id="3.40.640.10:FF:000004">
    <property type="entry name" value="Acetylornithine aminotransferase"/>
    <property type="match status" value="1"/>
</dbReference>
<dbReference type="PANTHER" id="PTHR11986:SF79">
    <property type="entry name" value="ACETYLORNITHINE AMINOTRANSFERASE, MITOCHONDRIAL"/>
    <property type="match status" value="1"/>
</dbReference>
<comment type="miscellaneous">
    <text evidence="8">May also have succinyldiaminopimelate aminotransferase activity, thus carrying out the corresponding step in lysine biosynthesis.</text>
</comment>
<comment type="cofactor">
    <cofactor evidence="8">
        <name>pyridoxal 5'-phosphate</name>
        <dbReference type="ChEBI" id="CHEBI:597326"/>
    </cofactor>
    <text evidence="8">Binds 1 pyridoxal phosphate per subunit.</text>
</comment>
<evidence type="ECO:0000256" key="6">
    <source>
        <dbReference type="ARBA" id="ARBA00022898"/>
    </source>
</evidence>
<evidence type="ECO:0000256" key="4">
    <source>
        <dbReference type="ARBA" id="ARBA00022605"/>
    </source>
</evidence>
<dbReference type="Pfam" id="PF00202">
    <property type="entry name" value="Aminotran_3"/>
    <property type="match status" value="1"/>
</dbReference>
<dbReference type="InterPro" id="IPR015422">
    <property type="entry name" value="PyrdxlP-dep_Trfase_small"/>
</dbReference>
<organism evidence="9 10">
    <name type="scientific">Pseudazoarcus pumilus</name>
    <dbReference type="NCBI Taxonomy" id="2067960"/>
    <lineage>
        <taxon>Bacteria</taxon>
        <taxon>Pseudomonadati</taxon>
        <taxon>Pseudomonadota</taxon>
        <taxon>Betaproteobacteria</taxon>
        <taxon>Rhodocyclales</taxon>
        <taxon>Zoogloeaceae</taxon>
        <taxon>Pseudazoarcus</taxon>
    </lineage>
</organism>
<comment type="similarity">
    <text evidence="8">Belongs to the class-III pyridoxal-phosphate-dependent aminotransferase family. ArgD subfamily.</text>
</comment>
<feature type="binding site" evidence="8">
    <location>
        <position position="127"/>
    </location>
    <ligand>
        <name>pyridoxal 5'-phosphate</name>
        <dbReference type="ChEBI" id="CHEBI:597326"/>
    </ligand>
</feature>
<feature type="binding site" evidence="8">
    <location>
        <position position="130"/>
    </location>
    <ligand>
        <name>N(2)-acetyl-L-ornithine</name>
        <dbReference type="ChEBI" id="CHEBI:57805"/>
    </ligand>
</feature>
<feature type="binding site" evidence="8">
    <location>
        <begin position="214"/>
        <end position="217"/>
    </location>
    <ligand>
        <name>pyridoxal 5'-phosphate</name>
        <dbReference type="ChEBI" id="CHEBI:597326"/>
    </ligand>
</feature>
<dbReference type="GO" id="GO:0003992">
    <property type="term" value="F:N2-acetyl-L-ornithine:2-oxoglutarate 5-aminotransferase activity"/>
    <property type="evidence" value="ECO:0007669"/>
    <property type="project" value="UniProtKB-UniRule"/>
</dbReference>
<comment type="catalytic activity">
    <reaction evidence="7">
        <text>L-2,4-diaminobutanoate + 2-oxoglutarate = L-aspartate 4-semialdehyde + L-glutamate</text>
        <dbReference type="Rhea" id="RHEA:11160"/>
        <dbReference type="ChEBI" id="CHEBI:16810"/>
        <dbReference type="ChEBI" id="CHEBI:29985"/>
        <dbReference type="ChEBI" id="CHEBI:58761"/>
        <dbReference type="ChEBI" id="CHEBI:537519"/>
        <dbReference type="EC" id="2.6.1.76"/>
    </reaction>
</comment>
<reference evidence="9 10" key="1">
    <citation type="submission" date="2018-01" db="EMBL/GenBank/DDBJ databases">
        <authorList>
            <person name="Fu G.-Y."/>
        </authorList>
    </citation>
    <scope>NUCLEOTIDE SEQUENCE [LARGE SCALE GENOMIC DNA]</scope>
    <source>
        <strain evidence="9 10">SY39</strain>
    </source>
</reference>
<evidence type="ECO:0000256" key="3">
    <source>
        <dbReference type="ARBA" id="ARBA00022576"/>
    </source>
</evidence>
<comment type="pathway">
    <text evidence="8">Amino-acid biosynthesis; L-arginine biosynthesis; N(2)-acetyl-L-ornithine from L-glutamate: step 4/4.</text>
</comment>
<keyword evidence="3 8" id="KW-0032">Aminotransferase</keyword>
<dbReference type="InterPro" id="IPR015424">
    <property type="entry name" value="PyrdxlP-dep_Trfase"/>
</dbReference>
<dbReference type="PANTHER" id="PTHR11986">
    <property type="entry name" value="AMINOTRANSFERASE CLASS III"/>
    <property type="match status" value="1"/>
</dbReference>
<comment type="catalytic activity">
    <reaction evidence="8">
        <text>N(2)-acetyl-L-ornithine + 2-oxoglutarate = N-acetyl-L-glutamate 5-semialdehyde + L-glutamate</text>
        <dbReference type="Rhea" id="RHEA:18049"/>
        <dbReference type="ChEBI" id="CHEBI:16810"/>
        <dbReference type="ChEBI" id="CHEBI:29123"/>
        <dbReference type="ChEBI" id="CHEBI:29985"/>
        <dbReference type="ChEBI" id="CHEBI:57805"/>
        <dbReference type="EC" id="2.6.1.11"/>
    </reaction>
</comment>
<protein>
    <recommendedName>
        <fullName evidence="8">Acetylornithine aminotransferase</fullName>
        <shortName evidence="8">ACOAT</shortName>
        <ecNumber evidence="8">2.6.1.11</ecNumber>
    </recommendedName>
</protein>
<keyword evidence="8" id="KW-0963">Cytoplasm</keyword>
<comment type="subcellular location">
    <subcellularLocation>
        <location evidence="8">Cytoplasm</location>
    </subcellularLocation>
</comment>
<comment type="subunit">
    <text evidence="8">Homodimer.</text>
</comment>
<evidence type="ECO:0000256" key="5">
    <source>
        <dbReference type="ARBA" id="ARBA00022679"/>
    </source>
</evidence>
<evidence type="ECO:0000256" key="7">
    <source>
        <dbReference type="ARBA" id="ARBA00049111"/>
    </source>
</evidence>